<evidence type="ECO:0000313" key="3">
    <source>
        <dbReference type="EMBL" id="MBK1882480.1"/>
    </source>
</evidence>
<dbReference type="Gene3D" id="3.40.50.2000">
    <property type="entry name" value="Glycogen Phosphorylase B"/>
    <property type="match status" value="2"/>
</dbReference>
<dbReference type="Proteomes" id="UP000603141">
    <property type="component" value="Unassembled WGS sequence"/>
</dbReference>
<dbReference type="PANTHER" id="PTHR46401:SF2">
    <property type="entry name" value="GLYCOSYLTRANSFERASE WBBK-RELATED"/>
    <property type="match status" value="1"/>
</dbReference>
<dbReference type="GO" id="GO:0016757">
    <property type="term" value="F:glycosyltransferase activity"/>
    <property type="evidence" value="ECO:0007669"/>
    <property type="project" value="InterPro"/>
</dbReference>
<organism evidence="3 4">
    <name type="scientific">Luteolibacter pohnpeiensis</name>
    <dbReference type="NCBI Taxonomy" id="454153"/>
    <lineage>
        <taxon>Bacteria</taxon>
        <taxon>Pseudomonadati</taxon>
        <taxon>Verrucomicrobiota</taxon>
        <taxon>Verrucomicrobiia</taxon>
        <taxon>Verrucomicrobiales</taxon>
        <taxon>Verrucomicrobiaceae</taxon>
        <taxon>Luteolibacter</taxon>
    </lineage>
</organism>
<dbReference type="GO" id="GO:0009103">
    <property type="term" value="P:lipopolysaccharide biosynthetic process"/>
    <property type="evidence" value="ECO:0007669"/>
    <property type="project" value="TreeGrafter"/>
</dbReference>
<dbReference type="EMBL" id="JAENIJ010000011">
    <property type="protein sequence ID" value="MBK1882480.1"/>
    <property type="molecule type" value="Genomic_DNA"/>
</dbReference>
<keyword evidence="1" id="KW-0808">Transferase</keyword>
<dbReference type="RefSeq" id="WP_200269659.1">
    <property type="nucleotide sequence ID" value="NZ_JAENIJ010000011.1"/>
</dbReference>
<evidence type="ECO:0000256" key="1">
    <source>
        <dbReference type="ARBA" id="ARBA00022679"/>
    </source>
</evidence>
<reference evidence="3" key="1">
    <citation type="submission" date="2021-01" db="EMBL/GenBank/DDBJ databases">
        <title>Modified the classification status of verrucomicrobia.</title>
        <authorList>
            <person name="Feng X."/>
        </authorList>
    </citation>
    <scope>NUCLEOTIDE SEQUENCE</scope>
    <source>
        <strain evidence="3">KCTC 22041</strain>
    </source>
</reference>
<dbReference type="SUPFAM" id="SSF53756">
    <property type="entry name" value="UDP-Glycosyltransferase/glycogen phosphorylase"/>
    <property type="match status" value="1"/>
</dbReference>
<keyword evidence="4" id="KW-1185">Reference proteome</keyword>
<sequence length="424" mass="48054">MFQAVDISYWAGMWHAPPETLFGLGRVERSLGIALQKLLPQTVRYTSFNFGIECSAMFAREGIDLSLSLEKQPSNSEILILNQLKIGDSYGGYKQDTFSKIKLNLWRRYNCHRARNSWIKNPNRDKISLIQFDYNIRAEQFIPNKLKFALVHDIIPITHPQFSTPSNTESASLRLRLLSKEGAHFICVSKYTADELMNFLKLDKERVHWFQNGLDNAFKPNPNLGDASKWRKKLAIQSDQRYFIAQAGDLKRKNLISIMRAMKIFRKLCNEDIILVIVGQIRNLPSEFDLNLGESEWRSYVRFTGTVQDSDFSALYSSAISLIFLSLAEGFGFPPLEAMACGLPVIASNLTSVPEVVGDSGILVDPTDCDEITNAMLKVALNEPFRISLRNSALSRCQSFTWEKAAQRTVDAWRKSGLDISAGF</sequence>
<dbReference type="PANTHER" id="PTHR46401">
    <property type="entry name" value="GLYCOSYLTRANSFERASE WBBK-RELATED"/>
    <property type="match status" value="1"/>
</dbReference>
<feature type="domain" description="Glycosyl transferase family 1" evidence="2">
    <location>
        <begin position="228"/>
        <end position="393"/>
    </location>
</feature>
<dbReference type="Pfam" id="PF00534">
    <property type="entry name" value="Glycos_transf_1"/>
    <property type="match status" value="1"/>
</dbReference>
<gene>
    <name evidence="3" type="ORF">JIN85_08640</name>
</gene>
<comment type="caution">
    <text evidence="3">The sequence shown here is derived from an EMBL/GenBank/DDBJ whole genome shotgun (WGS) entry which is preliminary data.</text>
</comment>
<evidence type="ECO:0000259" key="2">
    <source>
        <dbReference type="Pfam" id="PF00534"/>
    </source>
</evidence>
<protein>
    <submittedName>
        <fullName evidence="3">Glycosyltransferase family 4 protein</fullName>
    </submittedName>
</protein>
<evidence type="ECO:0000313" key="4">
    <source>
        <dbReference type="Proteomes" id="UP000603141"/>
    </source>
</evidence>
<dbReference type="CDD" id="cd03809">
    <property type="entry name" value="GT4_MtfB-like"/>
    <property type="match status" value="1"/>
</dbReference>
<accession>A0A934S735</accession>
<name>A0A934S735_9BACT</name>
<proteinExistence type="predicted"/>
<dbReference type="AlphaFoldDB" id="A0A934S735"/>
<dbReference type="InterPro" id="IPR001296">
    <property type="entry name" value="Glyco_trans_1"/>
</dbReference>